<keyword evidence="2" id="KW-1185">Reference proteome</keyword>
<dbReference type="AlphaFoldDB" id="A0A2H1FF63"/>
<organism evidence="1 2">
    <name type="scientific">Candidatus Nitrosotalea okcheonensis</name>
    <dbReference type="NCBI Taxonomy" id="1903276"/>
    <lineage>
        <taxon>Archaea</taxon>
        <taxon>Nitrososphaerota</taxon>
        <taxon>Nitrososphaeria</taxon>
        <taxon>Nitrosotaleales</taxon>
        <taxon>Nitrosotaleaceae</taxon>
        <taxon>Nitrosotalea</taxon>
    </lineage>
</organism>
<reference evidence="2" key="1">
    <citation type="submission" date="2017-03" db="EMBL/GenBank/DDBJ databases">
        <authorList>
            <person name="Herbold C."/>
        </authorList>
    </citation>
    <scope>NUCLEOTIDE SEQUENCE [LARGE SCALE GENOMIC DNA]</scope>
</reference>
<evidence type="ECO:0000313" key="1">
    <source>
        <dbReference type="EMBL" id="SMH71400.1"/>
    </source>
</evidence>
<dbReference type="OrthoDB" id="12212at2157"/>
<dbReference type="RefSeq" id="WP_157927378.1">
    <property type="nucleotide sequence ID" value="NZ_LT841358.1"/>
</dbReference>
<accession>A0A2H1FF63</accession>
<dbReference type="Gene3D" id="3.30.870.10">
    <property type="entry name" value="Endonuclease Chain A"/>
    <property type="match status" value="1"/>
</dbReference>
<dbReference type="EMBL" id="LT841358">
    <property type="protein sequence ID" value="SMH71400.1"/>
    <property type="molecule type" value="Genomic_DNA"/>
</dbReference>
<evidence type="ECO:0000313" key="2">
    <source>
        <dbReference type="Proteomes" id="UP000230607"/>
    </source>
</evidence>
<name>A0A2H1FF63_9ARCH</name>
<proteinExistence type="predicted"/>
<sequence>MKSMKVVTEKQIGDNSRSISTSIDSSKLLVQLTEVLSVLSKNDALTIFLMANEGIKSEIDTPMKIGLTKKQYYTRLKQLVDLGLVIKQNESYIQTAFGKVVYQKHIIGLTNQIKNSKYLQMVDVLKADSKFNDSDIMEFISKVQPQISSDLQESSKKDSTIASSYEDMVRKILEMTEFAQNEILLATRFQNELIVNSILKKANSGINVKVLADTNLVENYFEKEMVVKSDKNKKERENVISNPYYPSKIDRRYVQIPFCIMIVDNKHVGLEIVDLNESKKFKMAIFREDANISSFMTLLFNNLWQKSSVNPPKIITKSI</sequence>
<protein>
    <submittedName>
        <fullName evidence="1">Uncharacterized protein</fullName>
    </submittedName>
</protein>
<dbReference type="Proteomes" id="UP000230607">
    <property type="component" value="Chromosome 1"/>
</dbReference>
<gene>
    <name evidence="1" type="ORF">NCS_11207</name>
</gene>